<name>A0ABY6SNS9_9CLOT</name>
<reference evidence="2 3" key="1">
    <citation type="submission" date="2018-11" db="EMBL/GenBank/DDBJ databases">
        <authorList>
            <consortium name="Pathogen Informatics"/>
        </authorList>
    </citation>
    <scope>NUCLEOTIDE SEQUENCE [LARGE SCALE GENOMIC DNA]</scope>
    <source>
        <strain evidence="2 3">NCTC10913</strain>
    </source>
</reference>
<dbReference type="RefSeq" id="WP_125147692.1">
    <property type="nucleotide sequence ID" value="NZ_UYIN01000001.1"/>
</dbReference>
<evidence type="ECO:0000256" key="1">
    <source>
        <dbReference type="SAM" id="MobiDB-lite"/>
    </source>
</evidence>
<dbReference type="EMBL" id="UYIN01000001">
    <property type="protein sequence ID" value="VDG69795.1"/>
    <property type="molecule type" value="Genomic_DNA"/>
</dbReference>
<dbReference type="Proteomes" id="UP000277570">
    <property type="component" value="Unassembled WGS sequence"/>
</dbReference>
<sequence>MSTLEDYDKKKIEYLNAKTKKKAKMQEKAASDKKINHIKKKIQKLDNPAEELQTETSQSNKSKKELKKLRHLKIQLNTETEKNKSLEDDINTIDTEITEIQKNLYSSQRTILQSNSLDALANKNKGVQELFNVSDTFISNHNIQNLASIDELKNPHKLTDKQIVSIFKKLDKYALEWISASPKWQHIRLMNLYDNYLSNPDESNYSDESNTVSAIVSNDKAGVYEYIPTRKIRNLLKKSFTLNKNSTVEIPNSPPQNMYSGFKYYGEHYVYVEYTKGINIKNSSLTKKSGYMKTKNIIMQGSTMDILSTVASSDEFTSQISSTTTKWLSKTRRNITETTNTENYSYNLNYAEANFPNPAFLTDKEIYTHFEELKASNQCAEWIDLFLVHKKRMTAIYNAFMKDYSKQVDTSTRSAPAGISHSKDQYDKLSDSKSTTLLATITEKNTNVYVKSNQNLTRVGNLKAGDFVKVDIKADLANNQKIVFDFLNYEGKKYLPIICLSDGKVLYGYVNSDFISFLTTDQASVIEKADYTQTIHNASTEDALNIKILEDTVRSQTLQSNPNMKKNPTFMSDKEIFDNINALNDFEKIYSWAKSFPLQTKRIKRIYDKINEPANPITNGDTTTTPVKVFDDTKPKTLMATVIRDKAHVYPCSNNSMTGITAANNKVKSDGILNKGAKIKVALNDSYDSASNASPVFVYHKDSKGENTHYLKIQYLDSNYLYKEGFISVNAISTYTVEQEIDDILSKILSNEDNGPNIDDAYTSYNNSNNDLDFSLTGSTSLDDYINMSNDTFLSSVGDAELEFTTVQRPDGTEYKNSDNEIVDFDLSIATDKNGKPIFDENGDPVTQESKFNGHNFNRTAYDITTSSFGTASSLVGLVMAIKGYSETFDVQDAINAEFLDVMSSTNGFVSSTLGLAKSSISETNSNAKNLEAAGKIFDILSTTCDTLKMLREKVPEYWESIKKREPKDAEEYVNDFMELLDTTNGILRLLSGYSSKIPIVSAYISAVNSAIQLILDIVKFISDEIQIWNMFNTKAALKSEYSITEDKKAREIELEDLNKKIDKLQFKGSRRITNTQDPSKDENNQLQELLSKRSKYMDLFITTELETVNKKRRNRKIIKLTQDVLNLATDILGVVSITIPEPNTIVAVALGKIGVKSASSAVGVGSSAVRNIKQWYRDKDPNNPNNTRNKKIKYAKITAGILNNIIRLKTTTTGDPAALEKRYTLVESHIRASGASIDELQACNGDVGQMFRIIFAALQKRE</sequence>
<organism evidence="2 3">
    <name type="scientific">Clostridium carnis</name>
    <dbReference type="NCBI Taxonomy" id="1530"/>
    <lineage>
        <taxon>Bacteria</taxon>
        <taxon>Bacillati</taxon>
        <taxon>Bacillota</taxon>
        <taxon>Clostridia</taxon>
        <taxon>Eubacteriales</taxon>
        <taxon>Clostridiaceae</taxon>
        <taxon>Clostridium</taxon>
    </lineage>
</organism>
<accession>A0ABY6SNS9</accession>
<evidence type="ECO:0000313" key="3">
    <source>
        <dbReference type="Proteomes" id="UP000277570"/>
    </source>
</evidence>
<evidence type="ECO:0000313" key="2">
    <source>
        <dbReference type="EMBL" id="VDG69795.1"/>
    </source>
</evidence>
<feature type="region of interest" description="Disordered" evidence="1">
    <location>
        <begin position="19"/>
        <end position="66"/>
    </location>
</feature>
<proteinExistence type="predicted"/>
<gene>
    <name evidence="2" type="ORF">NCTC10913_00434</name>
</gene>
<feature type="compositionally biased region" description="Basic and acidic residues" evidence="1">
    <location>
        <begin position="24"/>
        <end position="35"/>
    </location>
</feature>
<comment type="caution">
    <text evidence="2">The sequence shown here is derived from an EMBL/GenBank/DDBJ whole genome shotgun (WGS) entry which is preliminary data.</text>
</comment>
<keyword evidence="3" id="KW-1185">Reference proteome</keyword>
<protein>
    <submittedName>
        <fullName evidence="2">Uncharacterized protein</fullName>
    </submittedName>
</protein>